<dbReference type="EMBL" id="LKEB01000016">
    <property type="protein sequence ID" value="ROW14001.1"/>
    <property type="molecule type" value="Genomic_DNA"/>
</dbReference>
<dbReference type="InterPro" id="IPR024047">
    <property type="entry name" value="MM3350-like_sf"/>
</dbReference>
<organism evidence="6 7">
    <name type="scientific">Cytospora leucostoma</name>
    <dbReference type="NCBI Taxonomy" id="1230097"/>
    <lineage>
        <taxon>Eukaryota</taxon>
        <taxon>Fungi</taxon>
        <taxon>Dikarya</taxon>
        <taxon>Ascomycota</taxon>
        <taxon>Pezizomycotina</taxon>
        <taxon>Sordariomycetes</taxon>
        <taxon>Sordariomycetidae</taxon>
        <taxon>Diaporthales</taxon>
        <taxon>Cytosporaceae</taxon>
        <taxon>Cytospora</taxon>
    </lineage>
</organism>
<name>A0A423XDD3_9PEZI</name>
<comment type="caution">
    <text evidence="6">The sequence shown here is derived from an EMBL/GenBank/DDBJ whole genome shotgun (WGS) entry which is preliminary data.</text>
</comment>
<protein>
    <recommendedName>
        <fullName evidence="5">MYND-type domain-containing protein</fullName>
    </recommendedName>
</protein>
<dbReference type="SUPFAM" id="SSF159941">
    <property type="entry name" value="MM3350-like"/>
    <property type="match status" value="1"/>
</dbReference>
<accession>A0A423XDD3</accession>
<proteinExistence type="predicted"/>
<dbReference type="PROSITE" id="PS50865">
    <property type="entry name" value="ZF_MYND_2"/>
    <property type="match status" value="1"/>
</dbReference>
<dbReference type="OrthoDB" id="4913826at2759"/>
<evidence type="ECO:0000256" key="2">
    <source>
        <dbReference type="ARBA" id="ARBA00022771"/>
    </source>
</evidence>
<dbReference type="InterPro" id="IPR012912">
    <property type="entry name" value="Plasmid_pRiA4b_Orf3-like"/>
</dbReference>
<dbReference type="Gene3D" id="3.10.290.30">
    <property type="entry name" value="MM3350-like"/>
    <property type="match status" value="1"/>
</dbReference>
<dbReference type="AlphaFoldDB" id="A0A423XDD3"/>
<dbReference type="Proteomes" id="UP000285146">
    <property type="component" value="Unassembled WGS sequence"/>
</dbReference>
<keyword evidence="1" id="KW-0479">Metal-binding</keyword>
<dbReference type="Pfam" id="PF07929">
    <property type="entry name" value="PRiA4_ORF3"/>
    <property type="match status" value="1"/>
</dbReference>
<dbReference type="InParanoid" id="A0A423XDD3"/>
<keyword evidence="3" id="KW-0862">Zinc</keyword>
<dbReference type="Gene3D" id="6.10.140.2220">
    <property type="match status" value="1"/>
</dbReference>
<dbReference type="STRING" id="1230097.A0A423XDD3"/>
<gene>
    <name evidence="6" type="ORF">VPNG_04130</name>
</gene>
<evidence type="ECO:0000313" key="7">
    <source>
        <dbReference type="Proteomes" id="UP000285146"/>
    </source>
</evidence>
<evidence type="ECO:0000256" key="4">
    <source>
        <dbReference type="PROSITE-ProRule" id="PRU00134"/>
    </source>
</evidence>
<keyword evidence="7" id="KW-1185">Reference proteome</keyword>
<reference evidence="6 7" key="1">
    <citation type="submission" date="2015-09" db="EMBL/GenBank/DDBJ databases">
        <title>Host preference determinants of Valsa canker pathogens revealed by comparative genomics.</title>
        <authorList>
            <person name="Yin Z."/>
            <person name="Huang L."/>
        </authorList>
    </citation>
    <scope>NUCLEOTIDE SEQUENCE [LARGE SCALE GENOMIC DNA]</scope>
    <source>
        <strain evidence="6 7">SXYLt</strain>
    </source>
</reference>
<evidence type="ECO:0000256" key="1">
    <source>
        <dbReference type="ARBA" id="ARBA00022723"/>
    </source>
</evidence>
<sequence length="330" mass="38098">MYSYTVPSIQRYGNPFCPQQADPAPTLKRCTRCRKTAYCSQGCQSASWARHKIICKRPNYIIKFHLHPEQITKPPVIRTLSCPADADFYQLHASLQIAFGWAAIHSFDFAVVNPSYSPPTDMMQIIQHHRMLAMNGGKNPASTTPEYLFRITDPVARTQFTGIDRMHEGGRRHPQTQEKKADEYKLYQLLDNIKWEGKKIVYTYDFGDNWEHFLTVEGRSDATGESEVLSGTGHYVAEDVGSFTGWEELKAAYRARSPTSEQKERRSWFEKMAANCDPRGLTGNRVSLFENRDEINWNMRSDHIEDYLEKHRLQHAGRSSARLNWLTGRR</sequence>
<dbReference type="PANTHER" id="PTHR41878:SF1">
    <property type="entry name" value="TNPR PROTEIN"/>
    <property type="match status" value="1"/>
</dbReference>
<dbReference type="GO" id="GO:0008270">
    <property type="term" value="F:zinc ion binding"/>
    <property type="evidence" value="ECO:0007669"/>
    <property type="project" value="UniProtKB-KW"/>
</dbReference>
<evidence type="ECO:0000313" key="6">
    <source>
        <dbReference type="EMBL" id="ROW14001.1"/>
    </source>
</evidence>
<keyword evidence="2 4" id="KW-0863">Zinc-finger</keyword>
<dbReference type="SUPFAM" id="SSF144232">
    <property type="entry name" value="HIT/MYND zinc finger-like"/>
    <property type="match status" value="1"/>
</dbReference>
<dbReference type="PANTHER" id="PTHR41878">
    <property type="entry name" value="LEXA REPRESSOR-RELATED"/>
    <property type="match status" value="1"/>
</dbReference>
<dbReference type="Pfam" id="PF01753">
    <property type="entry name" value="zf-MYND"/>
    <property type="match status" value="1"/>
</dbReference>
<dbReference type="InterPro" id="IPR002893">
    <property type="entry name" value="Znf_MYND"/>
</dbReference>
<evidence type="ECO:0000259" key="5">
    <source>
        <dbReference type="PROSITE" id="PS50865"/>
    </source>
</evidence>
<feature type="domain" description="MYND-type" evidence="5">
    <location>
        <begin position="14"/>
        <end position="55"/>
    </location>
</feature>
<evidence type="ECO:0000256" key="3">
    <source>
        <dbReference type="ARBA" id="ARBA00022833"/>
    </source>
</evidence>